<dbReference type="AlphaFoldDB" id="A0ABD0J6E6"/>
<accession>A0ABD0J6E6</accession>
<sequence length="173" mass="19439">MVAVLTFSIDPQSISRMWATAKAGITQVTELSEGTILKLYTSPETQLFHDCDARLVLQGGKKCQRAFPSVQSETQLFYNYDVRLVLHGEKSQRVFPPVKTVKRNYFTTMTSDSCSPHKKSQRAFSPVKTVKRNLLTTKNVPLVSETTEMSRCTAVKEQCVHLTSGVLFPLHVL</sequence>
<reference evidence="1 2" key="1">
    <citation type="journal article" date="2023" name="Sci. Data">
        <title>Genome assembly of the Korean intertidal mud-creeper Batillaria attramentaria.</title>
        <authorList>
            <person name="Patra A.K."/>
            <person name="Ho P.T."/>
            <person name="Jun S."/>
            <person name="Lee S.J."/>
            <person name="Kim Y."/>
            <person name="Won Y.J."/>
        </authorList>
    </citation>
    <scope>NUCLEOTIDE SEQUENCE [LARGE SCALE GENOMIC DNA]</scope>
    <source>
        <strain evidence="1">Wonlab-2016</strain>
    </source>
</reference>
<proteinExistence type="predicted"/>
<dbReference type="EMBL" id="JACVVK020000629">
    <property type="protein sequence ID" value="KAK7462005.1"/>
    <property type="molecule type" value="Genomic_DNA"/>
</dbReference>
<dbReference type="Proteomes" id="UP001519460">
    <property type="component" value="Unassembled WGS sequence"/>
</dbReference>
<name>A0ABD0J6E6_9CAEN</name>
<evidence type="ECO:0000313" key="1">
    <source>
        <dbReference type="EMBL" id="KAK7462005.1"/>
    </source>
</evidence>
<protein>
    <submittedName>
        <fullName evidence="1">Uncharacterized protein</fullName>
    </submittedName>
</protein>
<comment type="caution">
    <text evidence="1">The sequence shown here is derived from an EMBL/GenBank/DDBJ whole genome shotgun (WGS) entry which is preliminary data.</text>
</comment>
<keyword evidence="2" id="KW-1185">Reference proteome</keyword>
<gene>
    <name evidence="1" type="ORF">BaRGS_00038587</name>
</gene>
<evidence type="ECO:0000313" key="2">
    <source>
        <dbReference type="Proteomes" id="UP001519460"/>
    </source>
</evidence>
<organism evidence="1 2">
    <name type="scientific">Batillaria attramentaria</name>
    <dbReference type="NCBI Taxonomy" id="370345"/>
    <lineage>
        <taxon>Eukaryota</taxon>
        <taxon>Metazoa</taxon>
        <taxon>Spiralia</taxon>
        <taxon>Lophotrochozoa</taxon>
        <taxon>Mollusca</taxon>
        <taxon>Gastropoda</taxon>
        <taxon>Caenogastropoda</taxon>
        <taxon>Sorbeoconcha</taxon>
        <taxon>Cerithioidea</taxon>
        <taxon>Batillariidae</taxon>
        <taxon>Batillaria</taxon>
    </lineage>
</organism>